<evidence type="ECO:0000313" key="1">
    <source>
        <dbReference type="EMBL" id="KAJ6970852.1"/>
    </source>
</evidence>
<dbReference type="AlphaFoldDB" id="A0AAD6PWZ2"/>
<evidence type="ECO:0000313" key="5">
    <source>
        <dbReference type="Proteomes" id="UP001164929"/>
    </source>
</evidence>
<dbReference type="Proteomes" id="UP001164929">
    <property type="component" value="Chromosome 15"/>
</dbReference>
<dbReference type="EMBL" id="JAQIZT010000005">
    <property type="protein sequence ID" value="KAJ6995623.1"/>
    <property type="molecule type" value="Genomic_DNA"/>
</dbReference>
<dbReference type="EMBL" id="JAQIZT010000015">
    <property type="protein sequence ID" value="KAJ6970853.1"/>
    <property type="molecule type" value="Genomic_DNA"/>
</dbReference>
<accession>A0AAD6PWZ2</accession>
<dbReference type="Proteomes" id="UP001164929">
    <property type="component" value="Chromosome 5"/>
</dbReference>
<protein>
    <submittedName>
        <fullName evidence="1">Uncharacterized protein</fullName>
    </submittedName>
</protein>
<name>A0AAD6PWZ2_9ROSI</name>
<dbReference type="EMBL" id="JAQIZT010000015">
    <property type="protein sequence ID" value="KAJ6970852.1"/>
    <property type="molecule type" value="Genomic_DNA"/>
</dbReference>
<reference evidence="1" key="1">
    <citation type="journal article" date="2023" name="Mol. Ecol. Resour.">
        <title>Chromosome-level genome assembly of a triploid poplar Populus alba 'Berolinensis'.</title>
        <authorList>
            <person name="Chen S."/>
            <person name="Yu Y."/>
            <person name="Wang X."/>
            <person name="Wang S."/>
            <person name="Zhang T."/>
            <person name="Zhou Y."/>
            <person name="He R."/>
            <person name="Meng N."/>
            <person name="Wang Y."/>
            <person name="Liu W."/>
            <person name="Liu Z."/>
            <person name="Liu J."/>
            <person name="Guo Q."/>
            <person name="Huang H."/>
            <person name="Sederoff R.R."/>
            <person name="Wang G."/>
            <person name="Qu G."/>
            <person name="Chen S."/>
        </authorList>
    </citation>
    <scope>NUCLEOTIDE SEQUENCE</scope>
    <source>
        <strain evidence="1">SC-2020</strain>
    </source>
</reference>
<gene>
    <name evidence="4" type="ORF">NC653_012463</name>
    <name evidence="1" type="ORF">NC653_035201</name>
    <name evidence="2" type="ORF">NC653_035202</name>
    <name evidence="3" type="ORF">NC653_035578</name>
</gene>
<evidence type="ECO:0000313" key="3">
    <source>
        <dbReference type="EMBL" id="KAJ6971350.1"/>
    </source>
</evidence>
<dbReference type="EMBL" id="JAQIZT010000015">
    <property type="protein sequence ID" value="KAJ6971350.1"/>
    <property type="molecule type" value="Genomic_DNA"/>
</dbReference>
<sequence>MQGVLVSSNKAKGGGLAAMSGIFGRQEWRVLLFKWLIYRGYQTSNGDCYKDTISYSF</sequence>
<keyword evidence="5" id="KW-1185">Reference proteome</keyword>
<evidence type="ECO:0000313" key="2">
    <source>
        <dbReference type="EMBL" id="KAJ6970853.1"/>
    </source>
</evidence>
<evidence type="ECO:0000313" key="4">
    <source>
        <dbReference type="EMBL" id="KAJ6995623.1"/>
    </source>
</evidence>
<comment type="caution">
    <text evidence="1">The sequence shown here is derived from an EMBL/GenBank/DDBJ whole genome shotgun (WGS) entry which is preliminary data.</text>
</comment>
<proteinExistence type="predicted"/>
<organism evidence="1 5">
    <name type="scientific">Populus alba x Populus x berolinensis</name>
    <dbReference type="NCBI Taxonomy" id="444605"/>
    <lineage>
        <taxon>Eukaryota</taxon>
        <taxon>Viridiplantae</taxon>
        <taxon>Streptophyta</taxon>
        <taxon>Embryophyta</taxon>
        <taxon>Tracheophyta</taxon>
        <taxon>Spermatophyta</taxon>
        <taxon>Magnoliopsida</taxon>
        <taxon>eudicotyledons</taxon>
        <taxon>Gunneridae</taxon>
        <taxon>Pentapetalae</taxon>
        <taxon>rosids</taxon>
        <taxon>fabids</taxon>
        <taxon>Malpighiales</taxon>
        <taxon>Salicaceae</taxon>
        <taxon>Saliceae</taxon>
        <taxon>Populus</taxon>
    </lineage>
</organism>